<reference evidence="2 3" key="1">
    <citation type="submission" date="2021-06" db="EMBL/GenBank/DDBJ databases">
        <authorList>
            <person name="Kallberg Y."/>
            <person name="Tangrot J."/>
            <person name="Rosling A."/>
        </authorList>
    </citation>
    <scope>NUCLEOTIDE SEQUENCE [LARGE SCALE GENOMIC DNA]</scope>
    <source>
        <strain evidence="2 3">120-4 pot B 10/14</strain>
    </source>
</reference>
<dbReference type="Proteomes" id="UP000789901">
    <property type="component" value="Unassembled WGS sequence"/>
</dbReference>
<evidence type="ECO:0000313" key="2">
    <source>
        <dbReference type="EMBL" id="CAG8549013.1"/>
    </source>
</evidence>
<feature type="region of interest" description="Disordered" evidence="1">
    <location>
        <begin position="117"/>
        <end position="144"/>
    </location>
</feature>
<accession>A0ABN7UAF1</accession>
<evidence type="ECO:0000256" key="1">
    <source>
        <dbReference type="SAM" id="MobiDB-lite"/>
    </source>
</evidence>
<sequence length="163" mass="19441">MLGYNIEKENTYLVSGLINFSDSGKMMIEVTASIFKNFCLTTLMPETSNIQNRYYYSLYLTYYLPTFTINDEKINATPDKKNHPNAEVENNNKHQTDHEETLLSDEILKSLGKKDDFEVQDDEEQPKKRKRSVKQLRKKKARKRKKLITKHRYSQFIYYNMMF</sequence>
<name>A0ABN7UAF1_GIGMA</name>
<gene>
    <name evidence="2" type="ORF">GMARGA_LOCUS4462</name>
</gene>
<comment type="caution">
    <text evidence="2">The sequence shown here is derived from an EMBL/GenBank/DDBJ whole genome shotgun (WGS) entry which is preliminary data.</text>
</comment>
<keyword evidence="3" id="KW-1185">Reference proteome</keyword>
<protein>
    <submittedName>
        <fullName evidence="2">46410_t:CDS:1</fullName>
    </submittedName>
</protein>
<proteinExistence type="predicted"/>
<feature type="compositionally biased region" description="Basic residues" evidence="1">
    <location>
        <begin position="127"/>
        <end position="144"/>
    </location>
</feature>
<evidence type="ECO:0000313" key="3">
    <source>
        <dbReference type="Proteomes" id="UP000789901"/>
    </source>
</evidence>
<organism evidence="2 3">
    <name type="scientific">Gigaspora margarita</name>
    <dbReference type="NCBI Taxonomy" id="4874"/>
    <lineage>
        <taxon>Eukaryota</taxon>
        <taxon>Fungi</taxon>
        <taxon>Fungi incertae sedis</taxon>
        <taxon>Mucoromycota</taxon>
        <taxon>Glomeromycotina</taxon>
        <taxon>Glomeromycetes</taxon>
        <taxon>Diversisporales</taxon>
        <taxon>Gigasporaceae</taxon>
        <taxon>Gigaspora</taxon>
    </lineage>
</organism>
<dbReference type="EMBL" id="CAJVQB010001761">
    <property type="protein sequence ID" value="CAG8549013.1"/>
    <property type="molecule type" value="Genomic_DNA"/>
</dbReference>
<feature type="region of interest" description="Disordered" evidence="1">
    <location>
        <begin position="74"/>
        <end position="101"/>
    </location>
</feature>